<sequence length="174" mass="19801">MARKSTDLTVPSTESASIEPQTRSIVRGKNEQTISVTTAFAVVLESLEIAFDDDLRLAIFERLVRDHKLIQSQASEELQIAQAMEQTRLEAMEKAREQGKQIARSQMAEKKKKQLALIQKQFIDVELSQLLDSCDYLGYEAMKQTVNTFANRVGVSLEWRDLEDGRFECIPYIA</sequence>
<keyword evidence="3" id="KW-1185">Reference proteome</keyword>
<dbReference type="RefSeq" id="WP_229485910.1">
    <property type="nucleotide sequence ID" value="NZ_JAIVFQ010000023.1"/>
</dbReference>
<name>A0ABS8I9M7_9NOSO</name>
<protein>
    <submittedName>
        <fullName evidence="2">Uncharacterized protein</fullName>
    </submittedName>
</protein>
<evidence type="ECO:0000313" key="2">
    <source>
        <dbReference type="EMBL" id="MCC5600851.1"/>
    </source>
</evidence>
<comment type="caution">
    <text evidence="2">The sequence shown here is derived from an EMBL/GenBank/DDBJ whole genome shotgun (WGS) entry which is preliminary data.</text>
</comment>
<feature type="region of interest" description="Disordered" evidence="1">
    <location>
        <begin position="1"/>
        <end position="21"/>
    </location>
</feature>
<reference evidence="2 3" key="1">
    <citation type="journal article" date="2021" name="Microorganisms">
        <title>Genome Evolution of Filamentous Cyanobacterium Nostoc Species: From Facultative Symbiosis to Free Living.</title>
        <authorList>
            <person name="Huo D."/>
            <person name="Li H."/>
            <person name="Cai F."/>
            <person name="Guo X."/>
            <person name="Qiao Z."/>
            <person name="Wang W."/>
            <person name="Yu G."/>
            <person name="Li R."/>
        </authorList>
    </citation>
    <scope>NUCLEOTIDE SEQUENCE [LARGE SCALE GENOMIC DNA]</scope>
    <source>
        <strain evidence="2 3">CHAB 5714</strain>
    </source>
</reference>
<organism evidence="2 3">
    <name type="scientific">Nostoc favosum CHAB5714</name>
    <dbReference type="NCBI Taxonomy" id="2780399"/>
    <lineage>
        <taxon>Bacteria</taxon>
        <taxon>Bacillati</taxon>
        <taxon>Cyanobacteriota</taxon>
        <taxon>Cyanophyceae</taxon>
        <taxon>Nostocales</taxon>
        <taxon>Nostocaceae</taxon>
        <taxon>Nostoc</taxon>
        <taxon>Nostoc favosum</taxon>
    </lineage>
</organism>
<gene>
    <name evidence="2" type="ORF">LC586_16895</name>
</gene>
<dbReference type="Proteomes" id="UP001199525">
    <property type="component" value="Unassembled WGS sequence"/>
</dbReference>
<dbReference type="EMBL" id="JAIVFQ010000023">
    <property type="protein sequence ID" value="MCC5600851.1"/>
    <property type="molecule type" value="Genomic_DNA"/>
</dbReference>
<accession>A0ABS8I9M7</accession>
<proteinExistence type="predicted"/>
<evidence type="ECO:0000313" key="3">
    <source>
        <dbReference type="Proteomes" id="UP001199525"/>
    </source>
</evidence>
<feature type="compositionally biased region" description="Polar residues" evidence="1">
    <location>
        <begin position="7"/>
        <end position="21"/>
    </location>
</feature>
<evidence type="ECO:0000256" key="1">
    <source>
        <dbReference type="SAM" id="MobiDB-lite"/>
    </source>
</evidence>